<dbReference type="VEuPathDB" id="VectorBase:CQUJHB015938"/>
<dbReference type="GO" id="GO:1905502">
    <property type="term" value="F:acetyl-CoA binding"/>
    <property type="evidence" value="ECO:0007669"/>
    <property type="project" value="TreeGrafter"/>
</dbReference>
<organism>
    <name type="scientific">Culex quinquefasciatus</name>
    <name type="common">Southern house mosquito</name>
    <name type="synonym">Culex pungens</name>
    <dbReference type="NCBI Taxonomy" id="7176"/>
    <lineage>
        <taxon>Eukaryota</taxon>
        <taxon>Metazoa</taxon>
        <taxon>Ecdysozoa</taxon>
        <taxon>Arthropoda</taxon>
        <taxon>Hexapoda</taxon>
        <taxon>Insecta</taxon>
        <taxon>Pterygota</taxon>
        <taxon>Neoptera</taxon>
        <taxon>Endopterygota</taxon>
        <taxon>Diptera</taxon>
        <taxon>Nematocera</taxon>
        <taxon>Culicoidea</taxon>
        <taxon>Culicidae</taxon>
        <taxon>Culicinae</taxon>
        <taxon>Culicini</taxon>
        <taxon>Culex</taxon>
        <taxon>Culex</taxon>
    </lineage>
</organism>
<dbReference type="AlphaFoldDB" id="B0WX72"/>
<dbReference type="InterPro" id="IPR039840">
    <property type="entry name" value="NAA80"/>
</dbReference>
<dbReference type="CDD" id="cd04301">
    <property type="entry name" value="NAT_SF"/>
    <property type="match status" value="1"/>
</dbReference>
<dbReference type="EnsemblMetazoa" id="CPIJ011814-RA">
    <property type="protein sequence ID" value="CPIJ011814-PA"/>
    <property type="gene ID" value="CPIJ011814"/>
</dbReference>
<dbReference type="GO" id="GO:0005737">
    <property type="term" value="C:cytoplasm"/>
    <property type="evidence" value="ECO:0007669"/>
    <property type="project" value="TreeGrafter"/>
</dbReference>
<dbReference type="eggNOG" id="KOG3397">
    <property type="taxonomic scope" value="Eukaryota"/>
</dbReference>
<dbReference type="FunCoup" id="B0WX72">
    <property type="interactions" value="267"/>
</dbReference>
<evidence type="ECO:0000313" key="3">
    <source>
        <dbReference type="EnsemblMetazoa" id="CPIJ011814-PA"/>
    </source>
</evidence>
<dbReference type="OrthoDB" id="329272at2759"/>
<dbReference type="PROSITE" id="PS51186">
    <property type="entry name" value="GNAT"/>
    <property type="match status" value="1"/>
</dbReference>
<dbReference type="Gene3D" id="3.40.630.30">
    <property type="match status" value="1"/>
</dbReference>
<gene>
    <name evidence="3" type="primary">6044481</name>
    <name evidence="2" type="ORF">CpipJ_CPIJ011814</name>
</gene>
<dbReference type="HOGENOM" id="CLU_077855_2_0_1"/>
<name>B0WX72_CULQU</name>
<accession>B0WX72</accession>
<dbReference type="VEuPathDB" id="VectorBase:CPIJ011814"/>
<dbReference type="Pfam" id="PF00583">
    <property type="entry name" value="Acetyltransf_1"/>
    <property type="match status" value="1"/>
</dbReference>
<dbReference type="SUPFAM" id="SSF55729">
    <property type="entry name" value="Acyl-CoA N-acyltransferases (Nat)"/>
    <property type="match status" value="1"/>
</dbReference>
<dbReference type="FunFam" id="3.40.630.30:FF:000076">
    <property type="entry name" value="Blast:N-acetyltransferase 6"/>
    <property type="match status" value="1"/>
</dbReference>
<protein>
    <recommendedName>
        <fullName evidence="1">N-acetyltransferase domain-containing protein</fullName>
    </recommendedName>
</protein>
<dbReference type="InParanoid" id="B0WX72"/>
<dbReference type="PANTHER" id="PTHR13538">
    <property type="entry name" value="N-ACETYLTRANSFERASE 6"/>
    <property type="match status" value="1"/>
</dbReference>
<reference evidence="2" key="1">
    <citation type="submission" date="2007-03" db="EMBL/GenBank/DDBJ databases">
        <title>Annotation of Culex pipiens quinquefasciatus.</title>
        <authorList>
            <consortium name="The Broad Institute Genome Sequencing Platform"/>
            <person name="Atkinson P.W."/>
            <person name="Hemingway J."/>
            <person name="Christensen B.M."/>
            <person name="Higgs S."/>
            <person name="Kodira C."/>
            <person name="Hannick L."/>
            <person name="Megy K."/>
            <person name="O'Leary S."/>
            <person name="Pearson M."/>
            <person name="Haas B.J."/>
            <person name="Mauceli E."/>
            <person name="Wortman J.R."/>
            <person name="Lee N.H."/>
            <person name="Guigo R."/>
            <person name="Stanke M."/>
            <person name="Alvarado L."/>
            <person name="Amedeo P."/>
            <person name="Antoine C.H."/>
            <person name="Arensburger P."/>
            <person name="Bidwell S.L."/>
            <person name="Crawford M."/>
            <person name="Camaro F."/>
            <person name="Devon K."/>
            <person name="Engels R."/>
            <person name="Hammond M."/>
            <person name="Howarth C."/>
            <person name="Koehrsen M."/>
            <person name="Lawson D."/>
            <person name="Montgomery P."/>
            <person name="Nene V."/>
            <person name="Nusbaum C."/>
            <person name="Puiu D."/>
            <person name="Romero-Severson J."/>
            <person name="Severson D.W."/>
            <person name="Shumway M."/>
            <person name="Sisk P."/>
            <person name="Stolte C."/>
            <person name="Zeng Q."/>
            <person name="Eisenstadt E."/>
            <person name="Fraser-Liggett C."/>
            <person name="Strausberg R."/>
            <person name="Galagan J."/>
            <person name="Birren B."/>
            <person name="Collins F.H."/>
        </authorList>
    </citation>
    <scope>NUCLEOTIDE SEQUENCE [LARGE SCALE GENOMIC DNA]</scope>
    <source>
        <strain evidence="2">JHB</strain>
    </source>
</reference>
<dbReference type="GO" id="GO:0008080">
    <property type="term" value="F:N-acetyltransferase activity"/>
    <property type="evidence" value="ECO:0007669"/>
    <property type="project" value="InterPro"/>
</dbReference>
<evidence type="ECO:0000313" key="2">
    <source>
        <dbReference type="EMBL" id="EDS36333.1"/>
    </source>
</evidence>
<reference evidence="3" key="2">
    <citation type="submission" date="2021-02" db="UniProtKB">
        <authorList>
            <consortium name="EnsemblMetazoa"/>
        </authorList>
    </citation>
    <scope>IDENTIFICATION</scope>
    <source>
        <strain evidence="3">JHB</strain>
    </source>
</reference>
<proteinExistence type="predicted"/>
<evidence type="ECO:0000313" key="4">
    <source>
        <dbReference type="Proteomes" id="UP000002320"/>
    </source>
</evidence>
<dbReference type="InterPro" id="IPR000182">
    <property type="entry name" value="GNAT_dom"/>
</dbReference>
<dbReference type="EMBL" id="DS232159">
    <property type="protein sequence ID" value="EDS36333.1"/>
    <property type="molecule type" value="Genomic_DNA"/>
</dbReference>
<dbReference type="KEGG" id="cqu:CpipJ_CPIJ011814"/>
<sequence length="187" mass="21357">MYALILVYVYFQGKLTVVPIHHNQELLEDCVLLINSEWPRSFSARMWSLQASKDTLPTSLVLIEKDEPQNAKPTVLAHAKLSVIPSDQEAVFIESVVVDSRRRGQGLGRLLMMASEQHCFGVLKLKTIYLSTIDKQAFYSKLGYQLCNAISIFGTRTAPNNSTKKIWMKKTMEIWLQNNENHSRIDN</sequence>
<evidence type="ECO:0000259" key="1">
    <source>
        <dbReference type="PROSITE" id="PS51186"/>
    </source>
</evidence>
<dbReference type="InterPro" id="IPR016181">
    <property type="entry name" value="Acyl_CoA_acyltransferase"/>
</dbReference>
<keyword evidence="4" id="KW-1185">Reference proteome</keyword>
<dbReference type="OMA" id="QCIALIN"/>
<dbReference type="Proteomes" id="UP000002320">
    <property type="component" value="Unassembled WGS sequence"/>
</dbReference>
<feature type="domain" description="N-acetyltransferase" evidence="1">
    <location>
        <begin position="15"/>
        <end position="173"/>
    </location>
</feature>
<dbReference type="PANTHER" id="PTHR13538:SF4">
    <property type="entry name" value="N-ALPHA-ACETYLTRANSFERASE 80"/>
    <property type="match status" value="1"/>
</dbReference>